<reference evidence="16" key="1">
    <citation type="submission" date="2021-08" db="EMBL/GenBank/DDBJ databases">
        <title>WGS assembly of Ceratopteris richardii.</title>
        <authorList>
            <person name="Marchant D.B."/>
            <person name="Chen G."/>
            <person name="Jenkins J."/>
            <person name="Shu S."/>
            <person name="Leebens-Mack J."/>
            <person name="Grimwood J."/>
            <person name="Schmutz J."/>
            <person name="Soltis P."/>
            <person name="Soltis D."/>
            <person name="Chen Z.-H."/>
        </authorList>
    </citation>
    <scope>NUCLEOTIDE SEQUENCE</scope>
    <source>
        <strain evidence="16">Whitten #5841</strain>
        <tissue evidence="16">Leaf</tissue>
    </source>
</reference>
<evidence type="ECO:0000256" key="14">
    <source>
        <dbReference type="SAM" id="Phobius"/>
    </source>
</evidence>
<evidence type="ECO:0000256" key="5">
    <source>
        <dbReference type="ARBA" id="ARBA00022676"/>
    </source>
</evidence>
<feature type="transmembrane region" description="Helical" evidence="14">
    <location>
        <begin position="553"/>
        <end position="575"/>
    </location>
</feature>
<feature type="transmembrane region" description="Helical" evidence="14">
    <location>
        <begin position="1824"/>
        <end position="1847"/>
    </location>
</feature>
<dbReference type="Pfam" id="PF02364">
    <property type="entry name" value="Glucan_synthase"/>
    <property type="match status" value="2"/>
</dbReference>
<name>A0A8T2QVP5_CERRI</name>
<keyword evidence="9 14" id="KW-1133">Transmembrane helix</keyword>
<comment type="catalytic activity">
    <reaction evidence="13">
        <text>[(1-&gt;3)-beta-D-glucosyl](n) + UDP-alpha-D-glucose = [(1-&gt;3)-beta-D-glucosyl](n+1) + UDP + H(+)</text>
        <dbReference type="Rhea" id="RHEA:21476"/>
        <dbReference type="Rhea" id="RHEA-COMP:11146"/>
        <dbReference type="Rhea" id="RHEA-COMP:14303"/>
        <dbReference type="ChEBI" id="CHEBI:15378"/>
        <dbReference type="ChEBI" id="CHEBI:37671"/>
        <dbReference type="ChEBI" id="CHEBI:58223"/>
        <dbReference type="ChEBI" id="CHEBI:58885"/>
        <dbReference type="EC" id="2.4.1.34"/>
    </reaction>
</comment>
<dbReference type="InterPro" id="IPR058851">
    <property type="entry name" value="CALS1_helical"/>
</dbReference>
<dbReference type="OMA" id="TYAYSWE"/>
<dbReference type="GO" id="GO:0006075">
    <property type="term" value="P:(1-&gt;3)-beta-D-glucan biosynthetic process"/>
    <property type="evidence" value="ECO:0007669"/>
    <property type="project" value="InterPro"/>
</dbReference>
<evidence type="ECO:0000256" key="3">
    <source>
        <dbReference type="ARBA" id="ARBA00012589"/>
    </source>
</evidence>
<sequence length="1947" mass="224531">MESSREGIEGAGGPPKRLGRTWTIAASSDAMDPEVVPSSLAVIAPILRVANEVEESDPRVAYLCRFYAFDKAHKLDPTSEGRGVRQFKTALLHKLEKDDVTTRDKRKATSDAREIQDYYQNYYNKYVKSLENNIGVDRGQLVRTYQTAAVLFDVLKAVNQTDLDPQIEQAGKEVEAKKEIYVEYNILPLDPTSASEPIMMFPEVKAAVLALRNTRGLPELPDTRAKKQRGIDMDLFDWLQGMFGFQKDNVANQREHLILLLANIHVRQMPRPEPLSKMSDTALDIVMKKIFKNYKRWCKFLNRRNNLWFPTIQQEIEQAKILYIGLYLLIWGEAANLRFMPECICYIFHHMAGQLSNVYKGTAENEKAIHAEAEYSFLENVVKPIYDVIAAEVNSSKSRHSEWRNYDDLNEYFWSPDCFRLNWPMRETEDFFRRPMGQKTADQKHKTFEQGTTGNKRKFWVDKKNFVEVRSFLHIFRSFDRMWSFFIMSLQALIIVAWNGSGSLSNAFSGAVFEKVLSIFVTGALLRLLQAIVDIGLTIKAWRSMKNTDILRYILKVLVATVWVIVLPVCYAHSWRDSSGLVSTFKDWLGQSRSPSLYVTAVLIYLAPDALSALLFLFPMVRRAVEQSNSGIVHFLLWWDQPPIYVGRGMHESPIVLLKYTLFWILLLTCKFLFSYYVEIKPLVQPTKDLMNAKKPGWYKMFPTGDDHTGIIFAIWVPIILVYFMDTQIWYAIWLTIFGGINGALSRIGEVRTVEMLESRFRSLSGAFNANLVNSRNDESSHRHQRGFSLQKFYRPLDELYKQYDQAGTGSLDEESNSRQTHRDGLAPHASFEVAKFSHLWNTIIKTLRDEDYIKNEEMELLLIPYTSDVEMNYLPWPAFLLINKIASVVDVMKELTDQTNDEELYKKIFYKDHFKFHAVKECYVLLRRVLEMIVKSQQDCRVIGKLLEDVKDIVTQRKILKSFRMSALPLLVSKFLQLISILEKPDMTKAEQVTFLLQDILEVYENDLRRETEDESRHIDASQSSSHHDEKIRMREQLFQIKSIEYPPRSKILKQAIKRLHLLLTTDQSSVDVPANLEARRRITFFANSLFMDMPPPPEISRMMSFSVLTPYLGEEIVCNKSALQLDNEDGISSLYYLQQIYPDEWKHFLQRINCESKEIWDTEKTALEACKWASFRAQTLSRTVRGMMYYRKALAHQAFFEMAHPEDVKKGFIDDIGEGPDGRNLSNLLANIEAIVDMKFTYVVTCQDYALHKRKGDARASDILQLMEEYPAMRVAYIDEIEKDRRKEYFSILMKAAKNGDSERVIYKIKLPGKPILGEGKAENQNHAIIFTRGEALQAIDMNQDYYLEEALKMRNLLQEFVVKESVGSPSILGLREHIFTGSVSSLAGFMSNQESSFVTIVQRVLANPLKVRFHYGHPDVFDRLFHLTRGGISKASRTINLSEDIFAGFNTILRRGNITHHEYIQVGKGRDMSLNQISLFEAKIANGNAEQTMSRDVYRLGHRVDFFRMLSVYFTTIGFYFNSLMVVLIVYVFLYGRLYLVLSGLESRLSDIGLQENIPLQMAMASQTIVQIGFLIALPMIMEIGLERGFTTALSEFIVMQLQLASVFFTFSMGTLVHFYGRTLLHGGAKYRPTGRTFVVFHAKFTENYRLYSRSHFTKGLELLILLIVYDAYGDPNHKGAAYYLIMFLLWFLVGTWLYAPFLFNPSGFEWQKIVEDWDDWNKWVNNRGGIGVPEEKSWESWWQDEQSHLENSGVQGKIIEVLLSTRFLLYQYGLVYHLRLVQKSSNVAAYLISWIVIVLVLVVVKAFAWTKQQFSAQNQLLFRVGRGLIIILIVASIIALIVPGYFVDIFVGALAFLPSGWAVVQMAQVCRPLVQKVGMWDSVKALARFYEYLIGLVLFVPVATLAWFPFISDFQARILFNQAFSRGLQISRLLAGKKEKKMS</sequence>
<dbReference type="Proteomes" id="UP000825935">
    <property type="component" value="Chromosome 32"/>
</dbReference>
<dbReference type="OrthoDB" id="1880850at2759"/>
<dbReference type="Pfam" id="PF04652">
    <property type="entry name" value="Vta1"/>
    <property type="match status" value="1"/>
</dbReference>
<feature type="transmembrane region" description="Helical" evidence="14">
    <location>
        <begin position="1893"/>
        <end position="1914"/>
    </location>
</feature>
<dbReference type="Gene3D" id="1.25.40.270">
    <property type="entry name" value="Vacuolar protein sorting-associated protein vta1"/>
    <property type="match status" value="1"/>
</dbReference>
<evidence type="ECO:0000256" key="11">
    <source>
        <dbReference type="ARBA" id="ARBA00023316"/>
    </source>
</evidence>
<feature type="transmembrane region" description="Helical" evidence="14">
    <location>
        <begin position="1515"/>
        <end position="1541"/>
    </location>
</feature>
<proteinExistence type="inferred from homology"/>
<feature type="transmembrane region" description="Helical" evidence="14">
    <location>
        <begin position="708"/>
        <end position="725"/>
    </location>
</feature>
<dbReference type="GO" id="GO:0003843">
    <property type="term" value="F:1,3-beta-D-glucan synthase activity"/>
    <property type="evidence" value="ECO:0007669"/>
    <property type="project" value="UniProtKB-EC"/>
</dbReference>
<dbReference type="PANTHER" id="PTHR12741:SF48">
    <property type="entry name" value="1,3-BETA-GLUCAN SYNTHASE COMPONENT FKS1-RELATED"/>
    <property type="match status" value="1"/>
</dbReference>
<dbReference type="InterPro" id="IPR023175">
    <property type="entry name" value="Vta1/CALS_N_sf"/>
</dbReference>
<feature type="domain" description="1,3-beta-glucan synthase component FKS1-like" evidence="15">
    <location>
        <begin position="318"/>
        <end position="426"/>
    </location>
</feature>
<dbReference type="InterPro" id="IPR026899">
    <property type="entry name" value="FKS1-like_dom1"/>
</dbReference>
<evidence type="ECO:0000256" key="10">
    <source>
        <dbReference type="ARBA" id="ARBA00023136"/>
    </source>
</evidence>
<dbReference type="PANTHER" id="PTHR12741">
    <property type="entry name" value="LYST-INTERACTING PROTEIN LIP5 DOPAMINE RESPONSIVE PROTEIN DRG-1"/>
    <property type="match status" value="1"/>
</dbReference>
<evidence type="ECO:0000256" key="9">
    <source>
        <dbReference type="ARBA" id="ARBA00022989"/>
    </source>
</evidence>
<organism evidence="16 17">
    <name type="scientific">Ceratopteris richardii</name>
    <name type="common">Triangle waterfern</name>
    <dbReference type="NCBI Taxonomy" id="49495"/>
    <lineage>
        <taxon>Eukaryota</taxon>
        <taxon>Viridiplantae</taxon>
        <taxon>Streptophyta</taxon>
        <taxon>Embryophyta</taxon>
        <taxon>Tracheophyta</taxon>
        <taxon>Polypodiopsida</taxon>
        <taxon>Polypodiidae</taxon>
        <taxon>Polypodiales</taxon>
        <taxon>Pteridineae</taxon>
        <taxon>Pteridaceae</taxon>
        <taxon>Parkerioideae</taxon>
        <taxon>Ceratopteris</taxon>
    </lineage>
</organism>
<dbReference type="GO" id="GO:0005886">
    <property type="term" value="C:plasma membrane"/>
    <property type="evidence" value="ECO:0007669"/>
    <property type="project" value="UniProtKB-SubCell"/>
</dbReference>
<feature type="transmembrane region" description="Helical" evidence="14">
    <location>
        <begin position="595"/>
        <end position="618"/>
    </location>
</feature>
<dbReference type="EMBL" id="CM035437">
    <property type="protein sequence ID" value="KAH7287598.1"/>
    <property type="molecule type" value="Genomic_DNA"/>
</dbReference>
<keyword evidence="10 14" id="KW-0472">Membrane</keyword>
<evidence type="ECO:0000256" key="7">
    <source>
        <dbReference type="ARBA" id="ARBA00022692"/>
    </source>
</evidence>
<dbReference type="InterPro" id="IPR039431">
    <property type="entry name" value="Vta1/CALS_N"/>
</dbReference>
<evidence type="ECO:0000256" key="4">
    <source>
        <dbReference type="ARBA" id="ARBA00022475"/>
    </source>
</evidence>
<evidence type="ECO:0000256" key="13">
    <source>
        <dbReference type="ARBA" id="ARBA00047777"/>
    </source>
</evidence>
<dbReference type="Pfam" id="PF14288">
    <property type="entry name" value="FKS1_dom1"/>
    <property type="match status" value="1"/>
</dbReference>
<comment type="similarity">
    <text evidence="2">Belongs to the glycosyltransferase 48 family.</text>
</comment>
<keyword evidence="11" id="KW-0961">Cell wall biogenesis/degradation</keyword>
<evidence type="ECO:0000259" key="15">
    <source>
        <dbReference type="SMART" id="SM01205"/>
    </source>
</evidence>
<keyword evidence="8" id="KW-0133">Cell shape</keyword>
<dbReference type="EC" id="2.4.1.34" evidence="3"/>
<evidence type="ECO:0000256" key="1">
    <source>
        <dbReference type="ARBA" id="ARBA00004651"/>
    </source>
</evidence>
<feature type="transmembrane region" description="Helical" evidence="14">
    <location>
        <begin position="1605"/>
        <end position="1624"/>
    </location>
</feature>
<keyword evidence="4" id="KW-1003">Cell membrane</keyword>
<dbReference type="GO" id="GO:0000148">
    <property type="term" value="C:1,3-beta-D-glucan synthase complex"/>
    <property type="evidence" value="ECO:0007669"/>
    <property type="project" value="InterPro"/>
</dbReference>
<keyword evidence="5" id="KW-0328">Glycosyltransferase</keyword>
<dbReference type="SMART" id="SM01205">
    <property type="entry name" value="FKS1_dom1"/>
    <property type="match status" value="1"/>
</dbReference>
<feature type="transmembrane region" description="Helical" evidence="14">
    <location>
        <begin position="482"/>
        <end position="499"/>
    </location>
</feature>
<gene>
    <name evidence="16" type="ORF">KP509_32G064600</name>
</gene>
<accession>A0A8T2QVP5</accession>
<evidence type="ECO:0000256" key="2">
    <source>
        <dbReference type="ARBA" id="ARBA00009040"/>
    </source>
</evidence>
<evidence type="ECO:0000313" key="16">
    <source>
        <dbReference type="EMBL" id="KAH7287598.1"/>
    </source>
</evidence>
<evidence type="ECO:0000313" key="17">
    <source>
        <dbReference type="Proteomes" id="UP000825935"/>
    </source>
</evidence>
<dbReference type="GO" id="GO:0008360">
    <property type="term" value="P:regulation of cell shape"/>
    <property type="evidence" value="ECO:0007669"/>
    <property type="project" value="UniProtKB-KW"/>
</dbReference>
<dbReference type="InterPro" id="IPR003440">
    <property type="entry name" value="Glyco_trans_48_dom"/>
</dbReference>
<comment type="caution">
    <text evidence="16">The sequence shown here is derived from an EMBL/GenBank/DDBJ whole genome shotgun (WGS) entry which is preliminary data.</text>
</comment>
<feature type="transmembrane region" description="Helical" evidence="14">
    <location>
        <begin position="1684"/>
        <end position="1703"/>
    </location>
</feature>
<keyword evidence="17" id="KW-1185">Reference proteome</keyword>
<evidence type="ECO:0000256" key="8">
    <source>
        <dbReference type="ARBA" id="ARBA00022960"/>
    </source>
</evidence>
<evidence type="ECO:0000256" key="6">
    <source>
        <dbReference type="ARBA" id="ARBA00022679"/>
    </source>
</evidence>
<keyword evidence="7 14" id="KW-0812">Transmembrane</keyword>
<feature type="transmembrane region" description="Helical" evidence="14">
    <location>
        <begin position="1791"/>
        <end position="1812"/>
    </location>
</feature>
<comment type="subcellular location">
    <subcellularLocation>
        <location evidence="1">Cell membrane</location>
        <topology evidence="1">Multi-pass membrane protein</topology>
    </subcellularLocation>
</comment>
<protein>
    <recommendedName>
        <fullName evidence="12">1,3-beta-glucan synthase</fullName>
        <ecNumber evidence="3">2.4.1.34</ecNumber>
    </recommendedName>
    <alternativeName>
        <fullName evidence="12">1,3-beta-glucan synthase</fullName>
    </alternativeName>
</protein>
<dbReference type="Pfam" id="PF25968">
    <property type="entry name" value="CALS1"/>
    <property type="match status" value="1"/>
</dbReference>
<feature type="transmembrane region" description="Helical" evidence="14">
    <location>
        <begin position="657"/>
        <end position="678"/>
    </location>
</feature>
<evidence type="ECO:0000256" key="12">
    <source>
        <dbReference type="ARBA" id="ARBA00032165"/>
    </source>
</evidence>
<feature type="transmembrane region" description="Helical" evidence="14">
    <location>
        <begin position="1561"/>
        <end position="1584"/>
    </location>
</feature>
<keyword evidence="6" id="KW-0808">Transferase</keyword>